<sequence>MKKILIITCVIVAGVFFLVGKWGGDSKLFAQTLPSNMNEAHEIKEITIYEVKPTGKPKAISLTEKEDIAKILKAGEAMELNETNDFVSSGYLLLFQGSKENYALTVNEEGNIDMNGHEEHYDIKGKNALFQAIQGMDNQWELLKEGEL</sequence>
<accession>A0ABV9JVM9</accession>
<reference evidence="2" key="1">
    <citation type="journal article" date="2019" name="Int. J. Syst. Evol. Microbiol.">
        <title>The Global Catalogue of Microorganisms (GCM) 10K type strain sequencing project: providing services to taxonomists for standard genome sequencing and annotation.</title>
        <authorList>
            <consortium name="The Broad Institute Genomics Platform"/>
            <consortium name="The Broad Institute Genome Sequencing Center for Infectious Disease"/>
            <person name="Wu L."/>
            <person name="Ma J."/>
        </authorList>
    </citation>
    <scope>NUCLEOTIDE SEQUENCE [LARGE SCALE GENOMIC DNA]</scope>
    <source>
        <strain evidence="2">CCUG 37257</strain>
    </source>
</reference>
<evidence type="ECO:0000313" key="2">
    <source>
        <dbReference type="Proteomes" id="UP001595988"/>
    </source>
</evidence>
<evidence type="ECO:0000313" key="1">
    <source>
        <dbReference type="EMBL" id="MFC4661807.1"/>
    </source>
</evidence>
<organism evidence="1 2">
    <name type="scientific">Oceanobacillus aidingensis</name>
    <dbReference type="NCBI Taxonomy" id="645964"/>
    <lineage>
        <taxon>Bacteria</taxon>
        <taxon>Bacillati</taxon>
        <taxon>Bacillota</taxon>
        <taxon>Bacilli</taxon>
        <taxon>Bacillales</taxon>
        <taxon>Bacillaceae</taxon>
        <taxon>Oceanobacillus</taxon>
    </lineage>
</organism>
<protein>
    <recommendedName>
        <fullName evidence="3">DUF4825 domain-containing protein</fullName>
    </recommendedName>
</protein>
<comment type="caution">
    <text evidence="1">The sequence shown here is derived from an EMBL/GenBank/DDBJ whole genome shotgun (WGS) entry which is preliminary data.</text>
</comment>
<evidence type="ECO:0008006" key="3">
    <source>
        <dbReference type="Google" id="ProtNLM"/>
    </source>
</evidence>
<dbReference type="Proteomes" id="UP001595988">
    <property type="component" value="Unassembled WGS sequence"/>
</dbReference>
<name>A0ABV9JVM9_9BACI</name>
<dbReference type="RefSeq" id="WP_052484994.1">
    <property type="nucleotide sequence ID" value="NZ_JBHSFT010000008.1"/>
</dbReference>
<keyword evidence="2" id="KW-1185">Reference proteome</keyword>
<dbReference type="EMBL" id="JBHSFT010000008">
    <property type="protein sequence ID" value="MFC4661807.1"/>
    <property type="molecule type" value="Genomic_DNA"/>
</dbReference>
<gene>
    <name evidence="1" type="ORF">ACFO3P_06195</name>
</gene>
<proteinExistence type="predicted"/>